<dbReference type="EMBL" id="QUAH01000002">
    <property type="protein sequence ID" value="RFT16727.1"/>
    <property type="molecule type" value="Genomic_DNA"/>
</dbReference>
<evidence type="ECO:0000313" key="2">
    <source>
        <dbReference type="Proteomes" id="UP000257323"/>
    </source>
</evidence>
<protein>
    <submittedName>
        <fullName evidence="1">Uncharacterized protein</fullName>
    </submittedName>
</protein>
<dbReference type="Proteomes" id="UP000257323">
    <property type="component" value="Unassembled WGS sequence"/>
</dbReference>
<dbReference type="AlphaFoldDB" id="A0A3E2BQ06"/>
<name>A0A3E2BQ06_9BACT</name>
<comment type="caution">
    <text evidence="1">The sequence shown here is derived from an EMBL/GenBank/DDBJ whole genome shotgun (WGS) entry which is preliminary data.</text>
</comment>
<gene>
    <name evidence="1" type="ORF">OP8BY_1340</name>
</gene>
<proteinExistence type="predicted"/>
<organism evidence="1 2">
    <name type="scientific">Candidatus Saccharicenans subterraneus</name>
    <dbReference type="NCBI Taxonomy" id="2508984"/>
    <lineage>
        <taxon>Bacteria</taxon>
        <taxon>Candidatus Aminicenantota</taxon>
        <taxon>Candidatus Aminicenantia</taxon>
        <taxon>Candidatus Aminicenantales</taxon>
        <taxon>Candidatus Saccharicenantaceae</taxon>
        <taxon>Candidatus Saccharicenans</taxon>
    </lineage>
</organism>
<evidence type="ECO:0000313" key="1">
    <source>
        <dbReference type="EMBL" id="RFT16727.1"/>
    </source>
</evidence>
<reference evidence="1 2" key="1">
    <citation type="submission" date="2018-08" db="EMBL/GenBank/DDBJ databases">
        <title>Genome analysis of the thermophilic bacterium of the candidate phylum Aminicenantes from deep subsurface aquifer revealed its physiology and ecological role.</title>
        <authorList>
            <person name="Kadnikov V.V."/>
            <person name="Mardanov A.V."/>
            <person name="Beletsky A.V."/>
            <person name="Karnachuk O.V."/>
            <person name="Ravin N.V."/>
        </authorList>
    </citation>
    <scope>NUCLEOTIDE SEQUENCE [LARGE SCALE GENOMIC DNA]</scope>
    <source>
        <strain evidence="1">BY38</strain>
    </source>
</reference>
<accession>A0A3E2BQ06</accession>
<sequence length="77" mass="8983">MLRDHTASRKTQGLALKEYDIYSRDGFFLYRTKLPSGRCPVIRNSHLWATHTDEEKGPLTVKRLRIKNRDEIGALIK</sequence>